<name>A0A1T4QTU3_9HYPH</name>
<dbReference type="InterPro" id="IPR054271">
    <property type="entry name" value="DUF7002"/>
</dbReference>
<reference evidence="1 2" key="1">
    <citation type="submission" date="2017-02" db="EMBL/GenBank/DDBJ databases">
        <authorList>
            <person name="Peterson S.W."/>
        </authorList>
    </citation>
    <scope>NUCLEOTIDE SEQUENCE [LARGE SCALE GENOMIC DNA]</scope>
    <source>
        <strain evidence="1 2">USBA 369</strain>
    </source>
</reference>
<protein>
    <submittedName>
        <fullName evidence="1">Uncharacterized protein</fullName>
    </submittedName>
</protein>
<dbReference type="STRING" id="1365950.SAMN05428963_105251"/>
<dbReference type="Proteomes" id="UP000190135">
    <property type="component" value="Unassembled WGS sequence"/>
</dbReference>
<proteinExistence type="predicted"/>
<dbReference type="EMBL" id="FUXL01000005">
    <property type="protein sequence ID" value="SKA07096.1"/>
    <property type="molecule type" value="Genomic_DNA"/>
</dbReference>
<evidence type="ECO:0000313" key="1">
    <source>
        <dbReference type="EMBL" id="SKA07096.1"/>
    </source>
</evidence>
<keyword evidence="2" id="KW-1185">Reference proteome</keyword>
<dbReference type="AlphaFoldDB" id="A0A1T4QTU3"/>
<evidence type="ECO:0000313" key="2">
    <source>
        <dbReference type="Proteomes" id="UP000190135"/>
    </source>
</evidence>
<accession>A0A1T4QTU3</accession>
<gene>
    <name evidence="1" type="ORF">SAMN05428963_105251</name>
</gene>
<dbReference type="RefSeq" id="WP_245318978.1">
    <property type="nucleotide sequence ID" value="NZ_FUXL01000005.1"/>
</dbReference>
<organism evidence="1 2">
    <name type="scientific">Consotaella salsifontis</name>
    <dbReference type="NCBI Taxonomy" id="1365950"/>
    <lineage>
        <taxon>Bacteria</taxon>
        <taxon>Pseudomonadati</taxon>
        <taxon>Pseudomonadota</taxon>
        <taxon>Alphaproteobacteria</taxon>
        <taxon>Hyphomicrobiales</taxon>
        <taxon>Aurantimonadaceae</taxon>
        <taxon>Consotaella</taxon>
    </lineage>
</organism>
<dbReference type="Pfam" id="PF22531">
    <property type="entry name" value="DUF7002"/>
    <property type="match status" value="1"/>
</dbReference>
<sequence>MESTPREEALIALFPRLFHMCEADSWTAIRDHGLLSTSALLDLYGIAGERRAALESRRRDRVVRIEADGLPGAVLRDQKPLTDAALTRCLSGGLTPRQWYEMLNARVFFWLSEARLAGLLAARSYRARPHAVLVLSTRSLIQRHRAAITLSPINSGAAVRRPQPRGPETFLPIADYPLDLWRAKRRAADSVVELCVERAVKDIAAHLLAVHRVEEGRATPLWRHPDTGTTGDLILRYPEAR</sequence>